<dbReference type="Proteomes" id="UP000299102">
    <property type="component" value="Unassembled WGS sequence"/>
</dbReference>
<name>A0A4C1YTA0_EUMVA</name>
<dbReference type="EMBL" id="BGZK01001368">
    <property type="protein sequence ID" value="GBP78410.1"/>
    <property type="molecule type" value="Genomic_DNA"/>
</dbReference>
<sequence>MPEWEIGLNQCVDYSETTHAEDAGRGECRGPQLLDTRQTGMALTDYSTTTHGFSHQKVIKDEARVGRNPTAYSYCPDLPTTSYGPSDIFGHMGRIVEAPRDKINLVPRPFHASYKLFLSSVPCSCIFGVARGFAAKYLQLIFLDISGIVQNRLLVLGVVLDERLFFTRHAQTIDERTSKSFDKMSRVSAASWGMGYLSVMIVYNRTYKTTVTYAAGCWYERANLHVIRSALFRIQRPPFILFTKAYCTTSTVTLPVLAEVLPADLKVVATGGST</sequence>
<gene>
    <name evidence="1" type="ORF">EVAR_58200_1</name>
</gene>
<organism evidence="1 2">
    <name type="scientific">Eumeta variegata</name>
    <name type="common">Bagworm moth</name>
    <name type="synonym">Eumeta japonica</name>
    <dbReference type="NCBI Taxonomy" id="151549"/>
    <lineage>
        <taxon>Eukaryota</taxon>
        <taxon>Metazoa</taxon>
        <taxon>Ecdysozoa</taxon>
        <taxon>Arthropoda</taxon>
        <taxon>Hexapoda</taxon>
        <taxon>Insecta</taxon>
        <taxon>Pterygota</taxon>
        <taxon>Neoptera</taxon>
        <taxon>Endopterygota</taxon>
        <taxon>Lepidoptera</taxon>
        <taxon>Glossata</taxon>
        <taxon>Ditrysia</taxon>
        <taxon>Tineoidea</taxon>
        <taxon>Psychidae</taxon>
        <taxon>Oiketicinae</taxon>
        <taxon>Eumeta</taxon>
    </lineage>
</organism>
<keyword evidence="2" id="KW-1185">Reference proteome</keyword>
<reference evidence="1 2" key="1">
    <citation type="journal article" date="2019" name="Commun. Biol.">
        <title>The bagworm genome reveals a unique fibroin gene that provides high tensile strength.</title>
        <authorList>
            <person name="Kono N."/>
            <person name="Nakamura H."/>
            <person name="Ohtoshi R."/>
            <person name="Tomita M."/>
            <person name="Numata K."/>
            <person name="Arakawa K."/>
        </authorList>
    </citation>
    <scope>NUCLEOTIDE SEQUENCE [LARGE SCALE GENOMIC DNA]</scope>
</reference>
<dbReference type="OrthoDB" id="7382669at2759"/>
<evidence type="ECO:0000313" key="2">
    <source>
        <dbReference type="Proteomes" id="UP000299102"/>
    </source>
</evidence>
<dbReference type="AlphaFoldDB" id="A0A4C1YTA0"/>
<protein>
    <submittedName>
        <fullName evidence="1">Retrovirus-related Pol polyprotein from type-1 retrotransposable element R1 4</fullName>
    </submittedName>
</protein>
<comment type="caution">
    <text evidence="1">The sequence shown here is derived from an EMBL/GenBank/DDBJ whole genome shotgun (WGS) entry which is preliminary data.</text>
</comment>
<evidence type="ECO:0000313" key="1">
    <source>
        <dbReference type="EMBL" id="GBP78410.1"/>
    </source>
</evidence>
<accession>A0A4C1YTA0</accession>
<proteinExistence type="predicted"/>